<evidence type="ECO:0000256" key="1">
    <source>
        <dbReference type="SAM" id="MobiDB-lite"/>
    </source>
</evidence>
<proteinExistence type="predicted"/>
<dbReference type="AlphaFoldDB" id="A0A9W9LTS6"/>
<evidence type="ECO:0000256" key="2">
    <source>
        <dbReference type="SAM" id="SignalP"/>
    </source>
</evidence>
<feature type="signal peptide" evidence="2">
    <location>
        <begin position="1"/>
        <end position="23"/>
    </location>
</feature>
<reference evidence="3" key="2">
    <citation type="journal article" date="2023" name="IMA Fungus">
        <title>Comparative genomic study of the Penicillium genus elucidates a diverse pangenome and 15 lateral gene transfer events.</title>
        <authorList>
            <person name="Petersen C."/>
            <person name="Sorensen T."/>
            <person name="Nielsen M.R."/>
            <person name="Sondergaard T.E."/>
            <person name="Sorensen J.L."/>
            <person name="Fitzpatrick D.A."/>
            <person name="Frisvad J.C."/>
            <person name="Nielsen K.L."/>
        </authorList>
    </citation>
    <scope>NUCLEOTIDE SEQUENCE</scope>
    <source>
        <strain evidence="3">IBT 26290</strain>
    </source>
</reference>
<organism evidence="3 4">
    <name type="scientific">Penicillium canariense</name>
    <dbReference type="NCBI Taxonomy" id="189055"/>
    <lineage>
        <taxon>Eukaryota</taxon>
        <taxon>Fungi</taxon>
        <taxon>Dikarya</taxon>
        <taxon>Ascomycota</taxon>
        <taxon>Pezizomycotina</taxon>
        <taxon>Eurotiomycetes</taxon>
        <taxon>Eurotiomycetidae</taxon>
        <taxon>Eurotiales</taxon>
        <taxon>Aspergillaceae</taxon>
        <taxon>Penicillium</taxon>
    </lineage>
</organism>
<evidence type="ECO:0000313" key="3">
    <source>
        <dbReference type="EMBL" id="KAJ5175790.1"/>
    </source>
</evidence>
<keyword evidence="4" id="KW-1185">Reference proteome</keyword>
<dbReference type="RefSeq" id="XP_056547398.1">
    <property type="nucleotide sequence ID" value="XM_056683792.1"/>
</dbReference>
<reference evidence="3" key="1">
    <citation type="submission" date="2022-11" db="EMBL/GenBank/DDBJ databases">
        <authorList>
            <person name="Petersen C."/>
        </authorList>
    </citation>
    <scope>NUCLEOTIDE SEQUENCE</scope>
    <source>
        <strain evidence="3">IBT 26290</strain>
    </source>
</reference>
<dbReference type="Proteomes" id="UP001149163">
    <property type="component" value="Unassembled WGS sequence"/>
</dbReference>
<accession>A0A9W9LTS6</accession>
<feature type="compositionally biased region" description="Low complexity" evidence="1">
    <location>
        <begin position="285"/>
        <end position="304"/>
    </location>
</feature>
<dbReference type="PROSITE" id="PS51257">
    <property type="entry name" value="PROKAR_LIPOPROTEIN"/>
    <property type="match status" value="1"/>
</dbReference>
<keyword evidence="2" id="KW-0732">Signal</keyword>
<dbReference type="OrthoDB" id="3538998at2759"/>
<feature type="chain" id="PRO_5040786710" evidence="2">
    <location>
        <begin position="24"/>
        <end position="338"/>
    </location>
</feature>
<sequence>MFSTRPSLLFCTAVGLLLAPALAANATAMSSSGCVDPSGFASCLESATMQAATCIAEAGGNDYLVIGCGWEQDVNNLLCYMSGCWNKVYSCEYQYLASSYLIARGKETIPFYPAPQDAPGGCSCNMGNVLQNATASIELIQSKCSSYEFSSTTSLAEFSLANKYSHKRRCSFYGICPTTEPSQLGLDKLASEVKAYTSFTGSCSNLDATTCLGGFNIGSADNGTYVNPASLPAGGTELLSTTTGVGYPLTSPPGGWTMTVTLLSDAHTVTAASYNAKNVVTETASTSSSTSSSSSSSSSSGSGSNANPLTGNSGHSGFITPSINIYIGILFVAVLTWL</sequence>
<feature type="region of interest" description="Disordered" evidence="1">
    <location>
        <begin position="285"/>
        <end position="308"/>
    </location>
</feature>
<comment type="caution">
    <text evidence="3">The sequence shown here is derived from an EMBL/GenBank/DDBJ whole genome shotgun (WGS) entry which is preliminary data.</text>
</comment>
<dbReference type="GeneID" id="81422968"/>
<name>A0A9W9LTS6_9EURO</name>
<dbReference type="EMBL" id="JAPQKN010000001">
    <property type="protein sequence ID" value="KAJ5175790.1"/>
    <property type="molecule type" value="Genomic_DNA"/>
</dbReference>
<protein>
    <submittedName>
        <fullName evidence="3">Uncharacterized protein</fullName>
    </submittedName>
</protein>
<gene>
    <name evidence="3" type="ORF">N7482_001667</name>
</gene>
<evidence type="ECO:0000313" key="4">
    <source>
        <dbReference type="Proteomes" id="UP001149163"/>
    </source>
</evidence>